<reference evidence="3" key="1">
    <citation type="journal article" date="2019" name="Sci. Rep.">
        <title>Draft genome of Tanacetum cinerariifolium, the natural source of mosquito coil.</title>
        <authorList>
            <person name="Yamashiro T."/>
            <person name="Shiraishi A."/>
            <person name="Satake H."/>
            <person name="Nakayama K."/>
        </authorList>
    </citation>
    <scope>NUCLEOTIDE SEQUENCE</scope>
</reference>
<gene>
    <name evidence="3" type="ORF">Tci_053267</name>
</gene>
<evidence type="ECO:0008006" key="4">
    <source>
        <dbReference type="Google" id="ProtNLM"/>
    </source>
</evidence>
<accession>A0A6L2N6S7</accession>
<feature type="coiled-coil region" evidence="1">
    <location>
        <begin position="367"/>
        <end position="408"/>
    </location>
</feature>
<dbReference type="AlphaFoldDB" id="A0A6L2N6S7"/>
<keyword evidence="2" id="KW-0812">Transmembrane</keyword>
<keyword evidence="2" id="KW-1133">Transmembrane helix</keyword>
<protein>
    <recommendedName>
        <fullName evidence="4">Transposase (Putative), gypsy type</fullName>
    </recommendedName>
</protein>
<comment type="caution">
    <text evidence="3">The sequence shown here is derived from an EMBL/GenBank/DDBJ whole genome shotgun (WGS) entry which is preliminary data.</text>
</comment>
<organism evidence="3">
    <name type="scientific">Tanacetum cinerariifolium</name>
    <name type="common">Dalmatian daisy</name>
    <name type="synonym">Chrysanthemum cinerariifolium</name>
    <dbReference type="NCBI Taxonomy" id="118510"/>
    <lineage>
        <taxon>Eukaryota</taxon>
        <taxon>Viridiplantae</taxon>
        <taxon>Streptophyta</taxon>
        <taxon>Embryophyta</taxon>
        <taxon>Tracheophyta</taxon>
        <taxon>Spermatophyta</taxon>
        <taxon>Magnoliopsida</taxon>
        <taxon>eudicotyledons</taxon>
        <taxon>Gunneridae</taxon>
        <taxon>Pentapetalae</taxon>
        <taxon>asterids</taxon>
        <taxon>campanulids</taxon>
        <taxon>Asterales</taxon>
        <taxon>Asteraceae</taxon>
        <taxon>Asteroideae</taxon>
        <taxon>Anthemideae</taxon>
        <taxon>Anthemidinae</taxon>
        <taxon>Tanacetum</taxon>
    </lineage>
</organism>
<name>A0A6L2N6S7_TANCI</name>
<feature type="transmembrane region" description="Helical" evidence="2">
    <location>
        <begin position="56"/>
        <end position="77"/>
    </location>
</feature>
<evidence type="ECO:0000256" key="1">
    <source>
        <dbReference type="SAM" id="Coils"/>
    </source>
</evidence>
<proteinExistence type="predicted"/>
<evidence type="ECO:0000313" key="3">
    <source>
        <dbReference type="EMBL" id="GEU81289.1"/>
    </source>
</evidence>
<dbReference type="EMBL" id="BKCJ010008249">
    <property type="protein sequence ID" value="GEU81289.1"/>
    <property type="molecule type" value="Genomic_DNA"/>
</dbReference>
<evidence type="ECO:0000256" key="2">
    <source>
        <dbReference type="SAM" id="Phobius"/>
    </source>
</evidence>
<keyword evidence="1" id="KW-0175">Coiled coil</keyword>
<keyword evidence="2" id="KW-0472">Membrane</keyword>
<sequence>MSKNDMKYRICTLFKNDLKDLVKTYRIPLDLHPRLPDPGFTMDHLHADAIGIYSEFLWFFGVRVPFLTFLLSVLKYFKRLCAHLIHIRKMREDVPVHSGFSSVWFNKECDLSDAKIVEESYHLSLPLLERVSSHTTALAAEEVVAKPSRTSKKRKLKRKSSKVYSHALELGQDEGMDDADLTYFCAEIENSLEKDEGALNRAASAPIPCLGKRLGAPPSMAVVSASKPSHVGTSAHASIFRHSLCLGGDTVSGHARKSGVEVMQRQVDPLDFLARSPLARDVEYDQILKDDFGAATRGEEIDLTLFPLAPSPYHMKALDHSITLAELKRTESLLPMELSNHVNVLSALLVSYGYELNSRYTKLVLSNAHLQEKLNKNKEDVKLLHSEVTSVENKLENLQRGCDALGQENREVTQFVGTGVESLVRKLFSTNEFQAALACVASLGINYGVERGLRMGRTNVEFEAAA</sequence>